<dbReference type="InterPro" id="IPR014044">
    <property type="entry name" value="CAP_dom"/>
</dbReference>
<proteinExistence type="predicted"/>
<dbReference type="AlphaFoldDB" id="A0A3B0TZ14"/>
<accession>A0A3B0TZ14</accession>
<dbReference type="Pfam" id="PF00188">
    <property type="entry name" value="CAP"/>
    <property type="match status" value="1"/>
</dbReference>
<feature type="domain" description="SCP" evidence="1">
    <location>
        <begin position="55"/>
        <end position="155"/>
    </location>
</feature>
<evidence type="ECO:0000313" key="2">
    <source>
        <dbReference type="EMBL" id="VAW21363.1"/>
    </source>
</evidence>
<protein>
    <recommendedName>
        <fullName evidence="1">SCP domain-containing protein</fullName>
    </recommendedName>
</protein>
<dbReference type="PROSITE" id="PS51257">
    <property type="entry name" value="PROKAR_LIPOPROTEIN"/>
    <property type="match status" value="1"/>
</dbReference>
<dbReference type="InterPro" id="IPR035940">
    <property type="entry name" value="CAP_sf"/>
</dbReference>
<reference evidence="2" key="1">
    <citation type="submission" date="2018-06" db="EMBL/GenBank/DDBJ databases">
        <authorList>
            <person name="Zhirakovskaya E."/>
        </authorList>
    </citation>
    <scope>NUCLEOTIDE SEQUENCE</scope>
</reference>
<name>A0A3B0TZ14_9ZZZZ</name>
<sequence>MTNQFFRLLVKRTSLVLSFFIAAVIISACSTGALAPGLVARMDKPGAILDRAEALNIINQYRATRGAAPLSQDANLNLSAARLAKQYSINGTPPAKPRGIVQIRFSAGYANFAETFSGWRNRQSDADAIADPRAVRAGLAVVYSANSAYGTHWVLLLGGPIVSSEAK</sequence>
<evidence type="ECO:0000259" key="1">
    <source>
        <dbReference type="Pfam" id="PF00188"/>
    </source>
</evidence>
<gene>
    <name evidence="2" type="ORF">MNBD_ALPHA12-72</name>
</gene>
<dbReference type="Gene3D" id="3.40.33.10">
    <property type="entry name" value="CAP"/>
    <property type="match status" value="1"/>
</dbReference>
<dbReference type="SUPFAM" id="SSF55797">
    <property type="entry name" value="PR-1-like"/>
    <property type="match status" value="1"/>
</dbReference>
<dbReference type="EMBL" id="UOEO01000166">
    <property type="protein sequence ID" value="VAW21363.1"/>
    <property type="molecule type" value="Genomic_DNA"/>
</dbReference>
<organism evidence="2">
    <name type="scientific">hydrothermal vent metagenome</name>
    <dbReference type="NCBI Taxonomy" id="652676"/>
    <lineage>
        <taxon>unclassified sequences</taxon>
        <taxon>metagenomes</taxon>
        <taxon>ecological metagenomes</taxon>
    </lineage>
</organism>